<dbReference type="Proteomes" id="UP000887565">
    <property type="component" value="Unplaced"/>
</dbReference>
<sequence>TLTAEELLDRPIDVEVEPADEELLDTPIFDLNLAKLPPSTDASALSMPAAPSDVTATATQISDFLKLTLDEISNIAPAPMDESTPIQPAVMDSETMTSEIMLTDIPEESTIDQSTSMDVVPVEPATTIPPRAPAVDPRIYLAMPALLNGTP</sequence>
<keyword evidence="1" id="KW-1185">Reference proteome</keyword>
<organism evidence="1 2">
    <name type="scientific">Romanomermis culicivorax</name>
    <name type="common">Nematode worm</name>
    <dbReference type="NCBI Taxonomy" id="13658"/>
    <lineage>
        <taxon>Eukaryota</taxon>
        <taxon>Metazoa</taxon>
        <taxon>Ecdysozoa</taxon>
        <taxon>Nematoda</taxon>
        <taxon>Enoplea</taxon>
        <taxon>Dorylaimia</taxon>
        <taxon>Mermithida</taxon>
        <taxon>Mermithoidea</taxon>
        <taxon>Mermithidae</taxon>
        <taxon>Romanomermis</taxon>
    </lineage>
</organism>
<name>A0A915JDY3_ROMCU</name>
<accession>A0A915JDY3</accession>
<dbReference type="AlphaFoldDB" id="A0A915JDY3"/>
<protein>
    <submittedName>
        <fullName evidence="2">Uncharacterized protein</fullName>
    </submittedName>
</protein>
<evidence type="ECO:0000313" key="2">
    <source>
        <dbReference type="WBParaSite" id="nRc.2.0.1.t24010-RA"/>
    </source>
</evidence>
<dbReference type="WBParaSite" id="nRc.2.0.1.t24010-RA">
    <property type="protein sequence ID" value="nRc.2.0.1.t24010-RA"/>
    <property type="gene ID" value="nRc.2.0.1.g24010"/>
</dbReference>
<evidence type="ECO:0000313" key="1">
    <source>
        <dbReference type="Proteomes" id="UP000887565"/>
    </source>
</evidence>
<reference evidence="2" key="1">
    <citation type="submission" date="2022-11" db="UniProtKB">
        <authorList>
            <consortium name="WormBaseParasite"/>
        </authorList>
    </citation>
    <scope>IDENTIFICATION</scope>
</reference>
<proteinExistence type="predicted"/>